<name>A0A0D2WPA3_CAPO3</name>
<reference evidence="13" key="1">
    <citation type="submission" date="2011-02" db="EMBL/GenBank/DDBJ databases">
        <title>The Genome Sequence of Capsaspora owczarzaki ATCC 30864.</title>
        <authorList>
            <person name="Russ C."/>
            <person name="Cuomo C."/>
            <person name="Burger G."/>
            <person name="Gray M.W."/>
            <person name="Holland P.W.H."/>
            <person name="King N."/>
            <person name="Lang F.B.F."/>
            <person name="Roger A.J."/>
            <person name="Ruiz-Trillo I."/>
            <person name="Young S.K."/>
            <person name="Zeng Q."/>
            <person name="Gargeya S."/>
            <person name="Alvarado L."/>
            <person name="Berlin A."/>
            <person name="Chapman S.B."/>
            <person name="Chen Z."/>
            <person name="Freedman E."/>
            <person name="Gellesch M."/>
            <person name="Goldberg J."/>
            <person name="Griggs A."/>
            <person name="Gujja S."/>
            <person name="Heilman E."/>
            <person name="Heiman D."/>
            <person name="Howarth C."/>
            <person name="Mehta T."/>
            <person name="Neiman D."/>
            <person name="Pearson M."/>
            <person name="Roberts A."/>
            <person name="Saif S."/>
            <person name="Shea T."/>
            <person name="Shenoy N."/>
            <person name="Sisk P."/>
            <person name="Stolte C."/>
            <person name="Sykes S."/>
            <person name="White J."/>
            <person name="Yandava C."/>
            <person name="Haas B."/>
            <person name="Nusbaum C."/>
            <person name="Birren B."/>
        </authorList>
    </citation>
    <scope>NUCLEOTIDE SEQUENCE</scope>
    <source>
        <strain evidence="13">ATCC 30864</strain>
    </source>
</reference>
<dbReference type="PhylomeDB" id="A0A0D2WPA3"/>
<evidence type="ECO:0000313" key="12">
    <source>
        <dbReference type="EMBL" id="KJE92458.1"/>
    </source>
</evidence>
<evidence type="ECO:0000256" key="3">
    <source>
        <dbReference type="ARBA" id="ARBA00022448"/>
    </source>
</evidence>
<dbReference type="eggNOG" id="KOG0752">
    <property type="taxonomic scope" value="Eukaryota"/>
</dbReference>
<keyword evidence="5" id="KW-0677">Repeat</keyword>
<dbReference type="SUPFAM" id="SSF103506">
    <property type="entry name" value="Mitochondrial carrier"/>
    <property type="match status" value="1"/>
</dbReference>
<organism evidence="12 13">
    <name type="scientific">Capsaspora owczarzaki (strain ATCC 30864)</name>
    <dbReference type="NCBI Taxonomy" id="595528"/>
    <lineage>
        <taxon>Eukaryota</taxon>
        <taxon>Filasterea</taxon>
        <taxon>Capsaspora</taxon>
    </lineage>
</organism>
<feature type="compositionally biased region" description="Basic and acidic residues" evidence="11">
    <location>
        <begin position="36"/>
        <end position="53"/>
    </location>
</feature>
<keyword evidence="4 9" id="KW-0812">Transmembrane</keyword>
<gene>
    <name evidence="12" type="ORF">CAOG_003431</name>
</gene>
<dbReference type="InterPro" id="IPR018108">
    <property type="entry name" value="MCP_transmembrane"/>
</dbReference>
<dbReference type="Proteomes" id="UP000008743">
    <property type="component" value="Unassembled WGS sequence"/>
</dbReference>
<protein>
    <submittedName>
        <fullName evidence="12">Solute carrier family 25 member 42</fullName>
    </submittedName>
</protein>
<feature type="region of interest" description="Disordered" evidence="11">
    <location>
        <begin position="1"/>
        <end position="80"/>
    </location>
</feature>
<evidence type="ECO:0000313" key="13">
    <source>
        <dbReference type="Proteomes" id="UP000008743"/>
    </source>
</evidence>
<dbReference type="PROSITE" id="PS50920">
    <property type="entry name" value="SOLCAR"/>
    <property type="match status" value="3"/>
</dbReference>
<feature type="repeat" description="Solcar" evidence="9">
    <location>
        <begin position="357"/>
        <end position="448"/>
    </location>
</feature>
<dbReference type="GO" id="GO:0055085">
    <property type="term" value="P:transmembrane transport"/>
    <property type="evidence" value="ECO:0007669"/>
    <property type="project" value="InterPro"/>
</dbReference>
<evidence type="ECO:0000256" key="5">
    <source>
        <dbReference type="ARBA" id="ARBA00022737"/>
    </source>
</evidence>
<dbReference type="PRINTS" id="PR00928">
    <property type="entry name" value="GRAVESDC"/>
</dbReference>
<dbReference type="OMA" id="CFYNIYK"/>
<dbReference type="InParanoid" id="A0A0D2WPA3"/>
<dbReference type="Pfam" id="PF00153">
    <property type="entry name" value="Mito_carr"/>
    <property type="match status" value="3"/>
</dbReference>
<evidence type="ECO:0000256" key="11">
    <source>
        <dbReference type="SAM" id="MobiDB-lite"/>
    </source>
</evidence>
<keyword evidence="3 10" id="KW-0813">Transport</keyword>
<evidence type="ECO:0000256" key="8">
    <source>
        <dbReference type="ARBA" id="ARBA00023136"/>
    </source>
</evidence>
<accession>A0A0D2WPA3</accession>
<keyword evidence="7" id="KW-0496">Mitochondrion</keyword>
<dbReference type="GO" id="GO:0005743">
    <property type="term" value="C:mitochondrial inner membrane"/>
    <property type="evidence" value="ECO:0007669"/>
    <property type="project" value="UniProtKB-SubCell"/>
</dbReference>
<proteinExistence type="inferred from homology"/>
<dbReference type="InterPro" id="IPR002067">
    <property type="entry name" value="MCP"/>
</dbReference>
<feature type="repeat" description="Solcar" evidence="9">
    <location>
        <begin position="182"/>
        <end position="265"/>
    </location>
</feature>
<comment type="subcellular location">
    <subcellularLocation>
        <location evidence="1">Mitochondrion inner membrane</location>
        <topology evidence="1">Multi-pass membrane protein</topology>
    </subcellularLocation>
</comment>
<comment type="similarity">
    <text evidence="2 10">Belongs to the mitochondrial carrier (TC 2.A.29) family.</text>
</comment>
<feature type="compositionally biased region" description="Low complexity" evidence="11">
    <location>
        <begin position="1"/>
        <end position="20"/>
    </location>
</feature>
<dbReference type="OrthoDB" id="270584at2759"/>
<evidence type="ECO:0000256" key="4">
    <source>
        <dbReference type="ARBA" id="ARBA00022692"/>
    </source>
</evidence>
<evidence type="ECO:0000256" key="10">
    <source>
        <dbReference type="RuleBase" id="RU000488"/>
    </source>
</evidence>
<feature type="repeat" description="Solcar" evidence="9">
    <location>
        <begin position="82"/>
        <end position="169"/>
    </location>
</feature>
<dbReference type="AlphaFoldDB" id="A0A0D2WPA3"/>
<evidence type="ECO:0000256" key="9">
    <source>
        <dbReference type="PROSITE-ProRule" id="PRU00282"/>
    </source>
</evidence>
<dbReference type="Gene3D" id="1.50.40.10">
    <property type="entry name" value="Mitochondrial carrier domain"/>
    <property type="match status" value="1"/>
</dbReference>
<evidence type="ECO:0000256" key="6">
    <source>
        <dbReference type="ARBA" id="ARBA00022792"/>
    </source>
</evidence>
<dbReference type="STRING" id="595528.A0A0D2WPA3"/>
<dbReference type="InterPro" id="IPR002167">
    <property type="entry name" value="GDC-like"/>
</dbReference>
<dbReference type="PRINTS" id="PR00926">
    <property type="entry name" value="MITOCARRIER"/>
</dbReference>
<feature type="compositionally biased region" description="Low complexity" evidence="11">
    <location>
        <begin position="279"/>
        <end position="288"/>
    </location>
</feature>
<evidence type="ECO:0000256" key="1">
    <source>
        <dbReference type="ARBA" id="ARBA00004448"/>
    </source>
</evidence>
<sequence>MSSDASAGPAAGATLGPSASIHIAAVHPRQTTAAKAEPERLQQSKRDGADPSHRVPATTPLSAHQHEHEQQHGQQQHQQRRIGIVHSLAAGAIAGAVAKTAIAPLDRVKIMFQVTPNKHYHLSVALHTVLETYRREGLAACWRGNSATMLRIMPSAALQFMSFQQYKQLLLKPGASDLDPGRRFLTGSLAGCTATMFTYPLDLMRARLAIQSLGNQKYSSMRNAFATVWRTEGLFAFWHGASAALVGIAPYAGVTFFTFETLKLYVREHHAAAAERAGRAAPATAATPSPRQVDELPAQPAGHRSAGALQARLHQQLKETNAAASTLTHAHDEVTHHYRAQDHDHDAHVAKLGDESVTAVERLVCGAVAGLVGQSSTYPLDVVRRRMQTDGFFHAPDQRRYHSVPSALVKIAREEGIRALYRGLSMNFIKGPIAASVSFTIFDLLSRYLNDVFPSSTTRHAPVAL</sequence>
<evidence type="ECO:0000256" key="7">
    <source>
        <dbReference type="ARBA" id="ARBA00023128"/>
    </source>
</evidence>
<evidence type="ECO:0000256" key="2">
    <source>
        <dbReference type="ARBA" id="ARBA00006375"/>
    </source>
</evidence>
<keyword evidence="13" id="KW-1185">Reference proteome</keyword>
<keyword evidence="6" id="KW-0999">Mitochondrion inner membrane</keyword>
<feature type="region of interest" description="Disordered" evidence="11">
    <location>
        <begin position="276"/>
        <end position="305"/>
    </location>
</feature>
<dbReference type="RefSeq" id="XP_004364270.1">
    <property type="nucleotide sequence ID" value="XM_004364213.2"/>
</dbReference>
<keyword evidence="8 9" id="KW-0472">Membrane</keyword>
<dbReference type="InterPro" id="IPR023395">
    <property type="entry name" value="MCP_dom_sf"/>
</dbReference>
<dbReference type="PANTHER" id="PTHR24089">
    <property type="entry name" value="SOLUTE CARRIER FAMILY 25"/>
    <property type="match status" value="1"/>
</dbReference>
<dbReference type="EMBL" id="KE346363">
    <property type="protein sequence ID" value="KJE92458.1"/>
    <property type="molecule type" value="Genomic_DNA"/>
</dbReference>